<dbReference type="Proteomes" id="UP000813672">
    <property type="component" value="Unassembled WGS sequence"/>
</dbReference>
<dbReference type="Pfam" id="PF17267">
    <property type="entry name" value="DUF5333"/>
    <property type="match status" value="1"/>
</dbReference>
<proteinExistence type="predicted"/>
<gene>
    <name evidence="1" type="ORF">KBY27_08870</name>
</gene>
<name>A0A9Q3ZNE6_9RHOB</name>
<dbReference type="AlphaFoldDB" id="A0A9Q3ZNE6"/>
<protein>
    <submittedName>
        <fullName evidence="1">DUF5333 domain-containing protein</fullName>
    </submittedName>
</protein>
<evidence type="ECO:0000313" key="1">
    <source>
        <dbReference type="EMBL" id="MCE8537569.1"/>
    </source>
</evidence>
<comment type="caution">
    <text evidence="1">The sequence shown here is derived from an EMBL/GenBank/DDBJ whole genome shotgun (WGS) entry which is preliminary data.</text>
</comment>
<dbReference type="EMBL" id="JAGQAF010000004">
    <property type="protein sequence ID" value="MCE8537569.1"/>
    <property type="molecule type" value="Genomic_DNA"/>
</dbReference>
<reference evidence="1" key="1">
    <citation type="journal article" date="2021" name="Environ. Microbiol.">
        <title>Cryptic niche differentiation of novel sediment ecotypes of Rugeria pomeroyi correlates with nitrate respiration.</title>
        <authorList>
            <person name="Lin X."/>
            <person name="McNichol J."/>
            <person name="Chu X."/>
            <person name="Qian Y."/>
            <person name="Luo H."/>
        </authorList>
    </citation>
    <scope>NUCLEOTIDE SEQUENCE</scope>
    <source>
        <strain evidence="1">SZCCDBB064</strain>
    </source>
</reference>
<dbReference type="InterPro" id="IPR020349">
    <property type="entry name" value="Uncharacterised_14.7kDa"/>
</dbReference>
<accession>A0A9Q3ZNE6</accession>
<evidence type="ECO:0000313" key="2">
    <source>
        <dbReference type="Proteomes" id="UP000813672"/>
    </source>
</evidence>
<organism evidence="1 2">
    <name type="scientific">Ruegeria pomeroyi</name>
    <dbReference type="NCBI Taxonomy" id="89184"/>
    <lineage>
        <taxon>Bacteria</taxon>
        <taxon>Pseudomonadati</taxon>
        <taxon>Pseudomonadota</taxon>
        <taxon>Alphaproteobacteria</taxon>
        <taxon>Rhodobacterales</taxon>
        <taxon>Roseobacteraceae</taxon>
        <taxon>Ruegeria</taxon>
    </lineage>
</organism>
<sequence>MSGRSAYPCRSGALLLHNRPGMHRSGSSRPKGHVMFKSILTATASLAVAASTAAAKPPLREVPEIADGIFTIVVANEIRKNCEDIDGRLFKGIGEIRRLRARANELGYSDSEIRAVLDSDVEKERFRDRGRKYMAELGLNYDKPGDLCRLGRLEISNNSAIGALLRAN</sequence>